<accession>A0A840AUY6</accession>
<gene>
    <name evidence="1" type="ORF">GGR25_004565</name>
</gene>
<evidence type="ECO:0000313" key="2">
    <source>
        <dbReference type="Proteomes" id="UP000553963"/>
    </source>
</evidence>
<sequence>MANKVADVTLSFRVKQHALDLNDQDKEQYAIIGYFVSRFSSLDYHLDTLIFTFAEIYPVITRSISKHYPVDYRSKIDFLIDCITAKAFLRECGDAEGMFDLNILAFGLEEIFSFRNILIHSKIIMTERKQDKLVFQVRKYSRLQYQTGAFSVEEYRYSGGYVSYLLDQIEYHESTLIRLTELLHGVDVAKERDALLRGRSRIKEIAQNLSIGV</sequence>
<dbReference type="EMBL" id="JACIDS010000006">
    <property type="protein sequence ID" value="MBB3933492.1"/>
    <property type="molecule type" value="Genomic_DNA"/>
</dbReference>
<protein>
    <submittedName>
        <fullName evidence="1">Uncharacterized protein</fullName>
    </submittedName>
</protein>
<dbReference type="RefSeq" id="WP_183401137.1">
    <property type="nucleotide sequence ID" value="NZ_JACIDS010000006.1"/>
</dbReference>
<keyword evidence="2" id="KW-1185">Reference proteome</keyword>
<proteinExistence type="predicted"/>
<dbReference type="Proteomes" id="UP000553963">
    <property type="component" value="Unassembled WGS sequence"/>
</dbReference>
<dbReference type="AlphaFoldDB" id="A0A840AUY6"/>
<comment type="caution">
    <text evidence="1">The sequence shown here is derived from an EMBL/GenBank/DDBJ whole genome shotgun (WGS) entry which is preliminary data.</text>
</comment>
<organism evidence="1 2">
    <name type="scientific">Kaistia hirudinis</name>
    <dbReference type="NCBI Taxonomy" id="1293440"/>
    <lineage>
        <taxon>Bacteria</taxon>
        <taxon>Pseudomonadati</taxon>
        <taxon>Pseudomonadota</taxon>
        <taxon>Alphaproteobacteria</taxon>
        <taxon>Hyphomicrobiales</taxon>
        <taxon>Kaistiaceae</taxon>
        <taxon>Kaistia</taxon>
    </lineage>
</organism>
<evidence type="ECO:0000313" key="1">
    <source>
        <dbReference type="EMBL" id="MBB3933492.1"/>
    </source>
</evidence>
<name>A0A840AUY6_9HYPH</name>
<reference evidence="1 2" key="1">
    <citation type="submission" date="2020-08" db="EMBL/GenBank/DDBJ databases">
        <title>Genomic Encyclopedia of Type Strains, Phase IV (KMG-IV): sequencing the most valuable type-strain genomes for metagenomic binning, comparative biology and taxonomic classification.</title>
        <authorList>
            <person name="Goeker M."/>
        </authorList>
    </citation>
    <scope>NUCLEOTIDE SEQUENCE [LARGE SCALE GENOMIC DNA]</scope>
    <source>
        <strain evidence="1 2">DSM 25966</strain>
    </source>
</reference>